<feature type="non-terminal residue" evidence="4">
    <location>
        <position position="1"/>
    </location>
</feature>
<dbReference type="PANTHER" id="PTHR11475:SF4">
    <property type="entry name" value="CHORION PEROXIDASE"/>
    <property type="match status" value="1"/>
</dbReference>
<dbReference type="SUPFAM" id="SSF48113">
    <property type="entry name" value="Heme-dependent peroxidases"/>
    <property type="match status" value="1"/>
</dbReference>
<gene>
    <name evidence="4" type="ORF">KUTeg_008964</name>
</gene>
<comment type="subcellular location">
    <subcellularLocation>
        <location evidence="1">Secreted</location>
    </subcellularLocation>
</comment>
<dbReference type="EMBL" id="JARBDR010000342">
    <property type="protein sequence ID" value="KAJ8314403.1"/>
    <property type="molecule type" value="Genomic_DNA"/>
</dbReference>
<name>A0ABQ9FAJ7_TEGGR</name>
<dbReference type="Gene3D" id="1.10.640.10">
    <property type="entry name" value="Haem peroxidase domain superfamily, animal type"/>
    <property type="match status" value="1"/>
</dbReference>
<proteinExistence type="predicted"/>
<keyword evidence="2" id="KW-0964">Secreted</keyword>
<keyword evidence="3" id="KW-0325">Glycoprotein</keyword>
<accession>A0ABQ9FAJ7</accession>
<sequence length="100" mass="11233">CTPPVAPNCFAYPNPLYRSIDGTCNNLLRPFLGASFTAQSRYLEPEYNDDLDEPRKLSVLGDPLPSPRTVSNILFKLPRNKLSRKGRSMLLSAFGQFLRS</sequence>
<dbReference type="InterPro" id="IPR037120">
    <property type="entry name" value="Haem_peroxidase_sf_animal"/>
</dbReference>
<dbReference type="InterPro" id="IPR010255">
    <property type="entry name" value="Haem_peroxidase_sf"/>
</dbReference>
<protein>
    <submittedName>
        <fullName evidence="4">Uncharacterized protein</fullName>
    </submittedName>
</protein>
<evidence type="ECO:0000256" key="1">
    <source>
        <dbReference type="ARBA" id="ARBA00004613"/>
    </source>
</evidence>
<organism evidence="4 5">
    <name type="scientific">Tegillarca granosa</name>
    <name type="common">Malaysian cockle</name>
    <name type="synonym">Anadara granosa</name>
    <dbReference type="NCBI Taxonomy" id="220873"/>
    <lineage>
        <taxon>Eukaryota</taxon>
        <taxon>Metazoa</taxon>
        <taxon>Spiralia</taxon>
        <taxon>Lophotrochozoa</taxon>
        <taxon>Mollusca</taxon>
        <taxon>Bivalvia</taxon>
        <taxon>Autobranchia</taxon>
        <taxon>Pteriomorphia</taxon>
        <taxon>Arcoida</taxon>
        <taxon>Arcoidea</taxon>
        <taxon>Arcidae</taxon>
        <taxon>Tegillarca</taxon>
    </lineage>
</organism>
<dbReference type="PANTHER" id="PTHR11475">
    <property type="entry name" value="OXIDASE/PEROXIDASE"/>
    <property type="match status" value="1"/>
</dbReference>
<evidence type="ECO:0000256" key="3">
    <source>
        <dbReference type="ARBA" id="ARBA00023180"/>
    </source>
</evidence>
<comment type="caution">
    <text evidence="4">The sequence shown here is derived from an EMBL/GenBank/DDBJ whole genome shotgun (WGS) entry which is preliminary data.</text>
</comment>
<evidence type="ECO:0000256" key="2">
    <source>
        <dbReference type="ARBA" id="ARBA00022525"/>
    </source>
</evidence>
<reference evidence="4 5" key="1">
    <citation type="submission" date="2022-12" db="EMBL/GenBank/DDBJ databases">
        <title>Chromosome-level genome of Tegillarca granosa.</title>
        <authorList>
            <person name="Kim J."/>
        </authorList>
    </citation>
    <scope>NUCLEOTIDE SEQUENCE [LARGE SCALE GENOMIC DNA]</scope>
    <source>
        <strain evidence="4">Teg-2019</strain>
        <tissue evidence="4">Adductor muscle</tissue>
    </source>
</reference>
<dbReference type="PROSITE" id="PS50292">
    <property type="entry name" value="PEROXIDASE_3"/>
    <property type="match status" value="1"/>
</dbReference>
<dbReference type="InterPro" id="IPR019791">
    <property type="entry name" value="Haem_peroxidase_animal"/>
</dbReference>
<evidence type="ECO:0000313" key="4">
    <source>
        <dbReference type="EMBL" id="KAJ8314403.1"/>
    </source>
</evidence>
<dbReference type="Proteomes" id="UP001217089">
    <property type="component" value="Unassembled WGS sequence"/>
</dbReference>
<evidence type="ECO:0000313" key="5">
    <source>
        <dbReference type="Proteomes" id="UP001217089"/>
    </source>
</evidence>
<keyword evidence="5" id="KW-1185">Reference proteome</keyword>
<dbReference type="Pfam" id="PF03098">
    <property type="entry name" value="An_peroxidase"/>
    <property type="match status" value="1"/>
</dbReference>